<reference evidence="1 2" key="1">
    <citation type="submission" date="2019-03" db="EMBL/GenBank/DDBJ databases">
        <title>Draft genome sequences of novel Actinobacteria.</title>
        <authorList>
            <person name="Sahin N."/>
            <person name="Ay H."/>
            <person name="Saygin H."/>
        </authorList>
    </citation>
    <scope>NUCLEOTIDE SEQUENCE [LARGE SCALE GENOMIC DNA]</scope>
    <source>
        <strain evidence="1 2">16K404</strain>
    </source>
</reference>
<keyword evidence="1" id="KW-0378">Hydrolase</keyword>
<dbReference type="GO" id="GO:0016747">
    <property type="term" value="F:acyltransferase activity, transferring groups other than amino-acyl groups"/>
    <property type="evidence" value="ECO:0007669"/>
    <property type="project" value="TreeGrafter"/>
</dbReference>
<dbReference type="InterPro" id="IPR050583">
    <property type="entry name" value="Mycobacterial_A85_antigen"/>
</dbReference>
<dbReference type="EMBL" id="SMKV01000007">
    <property type="protein sequence ID" value="TDC94395.1"/>
    <property type="molecule type" value="Genomic_DNA"/>
</dbReference>
<evidence type="ECO:0000313" key="1">
    <source>
        <dbReference type="EMBL" id="TDC94395.1"/>
    </source>
</evidence>
<organism evidence="1 2">
    <name type="scientific">Saccharopolyspora aridisoli</name>
    <dbReference type="NCBI Taxonomy" id="2530385"/>
    <lineage>
        <taxon>Bacteria</taxon>
        <taxon>Bacillati</taxon>
        <taxon>Actinomycetota</taxon>
        <taxon>Actinomycetes</taxon>
        <taxon>Pseudonocardiales</taxon>
        <taxon>Pseudonocardiaceae</taxon>
        <taxon>Saccharopolyspora</taxon>
    </lineage>
</organism>
<evidence type="ECO:0000313" key="2">
    <source>
        <dbReference type="Proteomes" id="UP000294744"/>
    </source>
</evidence>
<keyword evidence="2" id="KW-1185">Reference proteome</keyword>
<dbReference type="GO" id="GO:0016787">
    <property type="term" value="F:hydrolase activity"/>
    <property type="evidence" value="ECO:0007669"/>
    <property type="project" value="UniProtKB-KW"/>
</dbReference>
<dbReference type="AlphaFoldDB" id="A0A4V2Y830"/>
<sequence>MPHRRLIGAPLPRRTLLTSGVAGLAAVGLGLSTDSAGHPVEQRVSLAKNVSVERLYSQAREQNVDVVAIRPRDVPAEGLPVCLMLHGRFGDAMDSVSGLPVWLSNSVAAGRVPPFMLLAVDGGPNNYWHRRSDDDAMSMLLDEVPQWLNERGLSAPVAAAGISMGGFGALVYARRRRELGDPLQAAGAIAPALHTNWREMRKRRAFTNEAEWKAIDPLRHIDSLGDLPIGVWCGNGDRFIEGTRRFIRLARPTYASTTPGRHNKTYFRKALPNLVDFIGDHLHT</sequence>
<dbReference type="Pfam" id="PF00756">
    <property type="entry name" value="Esterase"/>
    <property type="match status" value="1"/>
</dbReference>
<dbReference type="SUPFAM" id="SSF53474">
    <property type="entry name" value="alpha/beta-Hydrolases"/>
    <property type="match status" value="1"/>
</dbReference>
<comment type="caution">
    <text evidence="1">The sequence shown here is derived from an EMBL/GenBank/DDBJ whole genome shotgun (WGS) entry which is preliminary data.</text>
</comment>
<dbReference type="OrthoDB" id="3210113at2"/>
<protein>
    <submittedName>
        <fullName evidence="1">Alpha/beta hydrolase</fullName>
    </submittedName>
</protein>
<dbReference type="Gene3D" id="3.40.50.1820">
    <property type="entry name" value="alpha/beta hydrolase"/>
    <property type="match status" value="1"/>
</dbReference>
<accession>A0A4V2Y830</accession>
<dbReference type="PANTHER" id="PTHR48098">
    <property type="entry name" value="ENTEROCHELIN ESTERASE-RELATED"/>
    <property type="match status" value="1"/>
</dbReference>
<gene>
    <name evidence="1" type="ORF">E1161_07575</name>
</gene>
<dbReference type="RefSeq" id="WP_132621013.1">
    <property type="nucleotide sequence ID" value="NZ_SMKV01000007.1"/>
</dbReference>
<dbReference type="PANTHER" id="PTHR48098:SF1">
    <property type="entry name" value="DIACYLGLYCEROL ACYLTRANSFERASE_MYCOLYLTRANSFERASE AG85A"/>
    <property type="match status" value="1"/>
</dbReference>
<dbReference type="Proteomes" id="UP000294744">
    <property type="component" value="Unassembled WGS sequence"/>
</dbReference>
<name>A0A4V2Y830_9PSEU</name>
<dbReference type="InterPro" id="IPR000801">
    <property type="entry name" value="Esterase-like"/>
</dbReference>
<dbReference type="InterPro" id="IPR029058">
    <property type="entry name" value="AB_hydrolase_fold"/>
</dbReference>
<proteinExistence type="predicted"/>